<dbReference type="InterPro" id="IPR036378">
    <property type="entry name" value="FAS1_dom_sf"/>
</dbReference>
<dbReference type="PROSITE" id="PS50213">
    <property type="entry name" value="FAS1"/>
    <property type="match status" value="1"/>
</dbReference>
<dbReference type="PANTHER" id="PTHR10900:SF124">
    <property type="entry name" value="FI05614P"/>
    <property type="match status" value="1"/>
</dbReference>
<feature type="domain" description="FAS1" evidence="2">
    <location>
        <begin position="27"/>
        <end position="156"/>
    </location>
</feature>
<keyword evidence="1" id="KW-0732">Signal</keyword>
<dbReference type="SUPFAM" id="SSF82153">
    <property type="entry name" value="FAS1 domain"/>
    <property type="match status" value="1"/>
</dbReference>
<sequence length="161" mass="16530">MSASRLLLLAPVLALVAACATQPAATPVNVAETIAHDPSLSTLSTLIAKAGLKDTLAAAGPYTVFAPTNDAFKAVPAKTMDELAADPARLKDVLSYHVLPAKVTAHEVKVGNAKTAQGATVLLGKAGDFVTVEEAMVQAADIAATNGVVHKVDRVLMPPRK</sequence>
<dbReference type="GO" id="GO:0030198">
    <property type="term" value="P:extracellular matrix organization"/>
    <property type="evidence" value="ECO:0007669"/>
    <property type="project" value="TreeGrafter"/>
</dbReference>
<accession>A0A923S3J5</accession>
<keyword evidence="4" id="KW-1185">Reference proteome</keyword>
<name>A0A923S3J5_9BURK</name>
<evidence type="ECO:0000313" key="4">
    <source>
        <dbReference type="Proteomes" id="UP000596827"/>
    </source>
</evidence>
<dbReference type="SMART" id="SM00554">
    <property type="entry name" value="FAS1"/>
    <property type="match status" value="1"/>
</dbReference>
<dbReference type="InterPro" id="IPR000782">
    <property type="entry name" value="FAS1_domain"/>
</dbReference>
<dbReference type="FunFam" id="2.30.180.10:FF:000032">
    <property type="entry name" value="Fasciclin domain-containing protein, putative"/>
    <property type="match status" value="1"/>
</dbReference>
<feature type="chain" id="PRO_5036794097" evidence="1">
    <location>
        <begin position="25"/>
        <end position="161"/>
    </location>
</feature>
<dbReference type="Pfam" id="PF02469">
    <property type="entry name" value="Fasciclin"/>
    <property type="match status" value="1"/>
</dbReference>
<dbReference type="Proteomes" id="UP000596827">
    <property type="component" value="Unassembled WGS sequence"/>
</dbReference>
<reference evidence="3" key="1">
    <citation type="submission" date="2020-08" db="EMBL/GenBank/DDBJ databases">
        <title>Ramlibacter sp. GTP1 16S ribosomal RNA gene genome sequencing and assembly.</title>
        <authorList>
            <person name="Kang M."/>
        </authorList>
    </citation>
    <scope>NUCLEOTIDE SEQUENCE</scope>
    <source>
        <strain evidence="3">GTP1</strain>
    </source>
</reference>
<evidence type="ECO:0000313" key="3">
    <source>
        <dbReference type="EMBL" id="MBC5766624.1"/>
    </source>
</evidence>
<dbReference type="GO" id="GO:0007155">
    <property type="term" value="P:cell adhesion"/>
    <property type="evidence" value="ECO:0007669"/>
    <property type="project" value="TreeGrafter"/>
</dbReference>
<dbReference type="PROSITE" id="PS51257">
    <property type="entry name" value="PROKAR_LIPOPROTEIN"/>
    <property type="match status" value="1"/>
</dbReference>
<dbReference type="GO" id="GO:0050839">
    <property type="term" value="F:cell adhesion molecule binding"/>
    <property type="evidence" value="ECO:0007669"/>
    <property type="project" value="TreeGrafter"/>
</dbReference>
<dbReference type="GO" id="GO:0031012">
    <property type="term" value="C:extracellular matrix"/>
    <property type="evidence" value="ECO:0007669"/>
    <property type="project" value="TreeGrafter"/>
</dbReference>
<dbReference type="Gene3D" id="2.30.180.10">
    <property type="entry name" value="FAS1 domain"/>
    <property type="match status" value="1"/>
</dbReference>
<dbReference type="InterPro" id="IPR050904">
    <property type="entry name" value="Adhesion/Biosynth-related"/>
</dbReference>
<proteinExistence type="predicted"/>
<evidence type="ECO:0000256" key="1">
    <source>
        <dbReference type="SAM" id="SignalP"/>
    </source>
</evidence>
<dbReference type="PANTHER" id="PTHR10900">
    <property type="entry name" value="PERIOSTIN-RELATED"/>
    <property type="match status" value="1"/>
</dbReference>
<dbReference type="RefSeq" id="WP_187083110.1">
    <property type="nucleotide sequence ID" value="NZ_JACORU010000007.1"/>
</dbReference>
<protein>
    <submittedName>
        <fullName evidence="3">Fasciclin domain-containing protein</fullName>
    </submittedName>
</protein>
<organism evidence="3 4">
    <name type="scientific">Ramlibacter albus</name>
    <dbReference type="NCBI Taxonomy" id="2079448"/>
    <lineage>
        <taxon>Bacteria</taxon>
        <taxon>Pseudomonadati</taxon>
        <taxon>Pseudomonadota</taxon>
        <taxon>Betaproteobacteria</taxon>
        <taxon>Burkholderiales</taxon>
        <taxon>Comamonadaceae</taxon>
        <taxon>Ramlibacter</taxon>
    </lineage>
</organism>
<dbReference type="AlphaFoldDB" id="A0A923S3J5"/>
<comment type="caution">
    <text evidence="3">The sequence shown here is derived from an EMBL/GenBank/DDBJ whole genome shotgun (WGS) entry which is preliminary data.</text>
</comment>
<feature type="signal peptide" evidence="1">
    <location>
        <begin position="1"/>
        <end position="24"/>
    </location>
</feature>
<dbReference type="GO" id="GO:0005615">
    <property type="term" value="C:extracellular space"/>
    <property type="evidence" value="ECO:0007669"/>
    <property type="project" value="TreeGrafter"/>
</dbReference>
<dbReference type="EMBL" id="JACORU010000007">
    <property type="protein sequence ID" value="MBC5766624.1"/>
    <property type="molecule type" value="Genomic_DNA"/>
</dbReference>
<gene>
    <name evidence="3" type="ORF">H8R02_19300</name>
</gene>
<evidence type="ECO:0000259" key="2">
    <source>
        <dbReference type="PROSITE" id="PS50213"/>
    </source>
</evidence>